<evidence type="ECO:0000313" key="2">
    <source>
        <dbReference type="Proteomes" id="UP000299102"/>
    </source>
</evidence>
<name>A0A4C1WZX7_EUMVA</name>
<dbReference type="AlphaFoldDB" id="A0A4C1WZX7"/>
<keyword evidence="2" id="KW-1185">Reference proteome</keyword>
<protein>
    <submittedName>
        <fullName evidence="1">Uncharacterized protein</fullName>
    </submittedName>
</protein>
<sequence length="152" mass="17087">MSPRSRLTVDLMFNKRDRYTALFSQECSTKWRLVAFLSRRTDGGPGRRARGCARSGACPRRRFRESKTVRPRAARLQPPGNLACSAAYVDPAACASAQCRLLITARKIKKEKNIPPPSQHRPLRRRECPASIIYAAPLHTDTEIFGTAIFCL</sequence>
<evidence type="ECO:0000313" key="1">
    <source>
        <dbReference type="EMBL" id="GBP56961.1"/>
    </source>
</evidence>
<dbReference type="EMBL" id="BGZK01000705">
    <property type="protein sequence ID" value="GBP56961.1"/>
    <property type="molecule type" value="Genomic_DNA"/>
</dbReference>
<accession>A0A4C1WZX7</accession>
<proteinExistence type="predicted"/>
<dbReference type="Proteomes" id="UP000299102">
    <property type="component" value="Unassembled WGS sequence"/>
</dbReference>
<gene>
    <name evidence="1" type="ORF">EVAR_79097_1</name>
</gene>
<organism evidence="1 2">
    <name type="scientific">Eumeta variegata</name>
    <name type="common">Bagworm moth</name>
    <name type="synonym">Eumeta japonica</name>
    <dbReference type="NCBI Taxonomy" id="151549"/>
    <lineage>
        <taxon>Eukaryota</taxon>
        <taxon>Metazoa</taxon>
        <taxon>Ecdysozoa</taxon>
        <taxon>Arthropoda</taxon>
        <taxon>Hexapoda</taxon>
        <taxon>Insecta</taxon>
        <taxon>Pterygota</taxon>
        <taxon>Neoptera</taxon>
        <taxon>Endopterygota</taxon>
        <taxon>Lepidoptera</taxon>
        <taxon>Glossata</taxon>
        <taxon>Ditrysia</taxon>
        <taxon>Tineoidea</taxon>
        <taxon>Psychidae</taxon>
        <taxon>Oiketicinae</taxon>
        <taxon>Eumeta</taxon>
    </lineage>
</organism>
<comment type="caution">
    <text evidence="1">The sequence shown here is derived from an EMBL/GenBank/DDBJ whole genome shotgun (WGS) entry which is preliminary data.</text>
</comment>
<reference evidence="1 2" key="1">
    <citation type="journal article" date="2019" name="Commun. Biol.">
        <title>The bagworm genome reveals a unique fibroin gene that provides high tensile strength.</title>
        <authorList>
            <person name="Kono N."/>
            <person name="Nakamura H."/>
            <person name="Ohtoshi R."/>
            <person name="Tomita M."/>
            <person name="Numata K."/>
            <person name="Arakawa K."/>
        </authorList>
    </citation>
    <scope>NUCLEOTIDE SEQUENCE [LARGE SCALE GENOMIC DNA]</scope>
</reference>